<dbReference type="InterPro" id="IPR052531">
    <property type="entry name" value="CarD-like_regulator"/>
</dbReference>
<dbReference type="Pfam" id="PF21095">
    <property type="entry name" value="CarD_C"/>
    <property type="match status" value="1"/>
</dbReference>
<dbReference type="GO" id="GO:0009303">
    <property type="term" value="P:rRNA transcription"/>
    <property type="evidence" value="ECO:0007669"/>
    <property type="project" value="TreeGrafter"/>
</dbReference>
<name>A0A9D2HN05_9BACT</name>
<comment type="caution">
    <text evidence="2">The sequence shown here is derived from an EMBL/GenBank/DDBJ whole genome shotgun (WGS) entry which is preliminary data.</text>
</comment>
<dbReference type="InterPro" id="IPR042215">
    <property type="entry name" value="CarD-like_C"/>
</dbReference>
<dbReference type="SMART" id="SM01058">
    <property type="entry name" value="CarD_TRCF"/>
    <property type="match status" value="1"/>
</dbReference>
<dbReference type="Proteomes" id="UP000823821">
    <property type="component" value="Unassembled WGS sequence"/>
</dbReference>
<dbReference type="Pfam" id="PF02559">
    <property type="entry name" value="CarD_TRCF_RID"/>
    <property type="match status" value="1"/>
</dbReference>
<evidence type="ECO:0000259" key="1">
    <source>
        <dbReference type="SMART" id="SM01058"/>
    </source>
</evidence>
<dbReference type="EMBL" id="DWZD01000047">
    <property type="protein sequence ID" value="HJA79676.1"/>
    <property type="molecule type" value="Genomic_DNA"/>
</dbReference>
<dbReference type="InterPro" id="IPR036101">
    <property type="entry name" value="CarD-like/TRCF_RID_sf"/>
</dbReference>
<dbReference type="InterPro" id="IPR003711">
    <property type="entry name" value="CarD-like/TRCF_RID"/>
</dbReference>
<dbReference type="SUPFAM" id="SSF141259">
    <property type="entry name" value="CarD-like"/>
    <property type="match status" value="1"/>
</dbReference>
<dbReference type="InterPro" id="IPR048792">
    <property type="entry name" value="CarD_C"/>
</dbReference>
<protein>
    <submittedName>
        <fullName evidence="2">CarD family transcriptional regulator</fullName>
    </submittedName>
</protein>
<sequence length="171" mass="19129">MFTAGELVVYPAQGVGEIERVNSQQIGGVACELYIVRIRANNITLMVPVANAANVGLRPLIAVEEARRIWDSLQSATQKSIHTGQNWNRRFREYSERLKSPDLGVVAEVLRELLLISRQKDLSFGERRLQEQAMSLVTGEIGEVLKLKEEELRDDLLQRYAPAPVAEAAVC</sequence>
<dbReference type="PANTHER" id="PTHR38447">
    <property type="entry name" value="TRANSCRIPTION FACTOR YDEB-RELATED"/>
    <property type="match status" value="1"/>
</dbReference>
<evidence type="ECO:0000313" key="2">
    <source>
        <dbReference type="EMBL" id="HJA79676.1"/>
    </source>
</evidence>
<accession>A0A9D2HN05</accession>
<dbReference type="PANTHER" id="PTHR38447:SF1">
    <property type="entry name" value="RNA POLYMERASE-BINDING TRANSCRIPTION FACTOR CARD"/>
    <property type="match status" value="1"/>
</dbReference>
<feature type="domain" description="CarD-like/TRCF RNAP-interacting" evidence="1">
    <location>
        <begin position="1"/>
        <end position="114"/>
    </location>
</feature>
<reference evidence="2" key="1">
    <citation type="journal article" date="2021" name="PeerJ">
        <title>Extensive microbial diversity within the chicken gut microbiome revealed by metagenomics and culture.</title>
        <authorList>
            <person name="Gilroy R."/>
            <person name="Ravi A."/>
            <person name="Getino M."/>
            <person name="Pursley I."/>
            <person name="Horton D.L."/>
            <person name="Alikhan N.F."/>
            <person name="Baker D."/>
            <person name="Gharbi K."/>
            <person name="Hall N."/>
            <person name="Watson M."/>
            <person name="Adriaenssens E.M."/>
            <person name="Foster-Nyarko E."/>
            <person name="Jarju S."/>
            <person name="Secka A."/>
            <person name="Antonio M."/>
            <person name="Oren A."/>
            <person name="Chaudhuri R.R."/>
            <person name="La Ragione R."/>
            <person name="Hildebrand F."/>
            <person name="Pallen M.J."/>
        </authorList>
    </citation>
    <scope>NUCLEOTIDE SEQUENCE</scope>
    <source>
        <strain evidence="2">5032</strain>
    </source>
</reference>
<gene>
    <name evidence="2" type="ORF">H9784_08965</name>
</gene>
<dbReference type="AlphaFoldDB" id="A0A9D2HN05"/>
<proteinExistence type="predicted"/>
<organism evidence="2 3">
    <name type="scientific">Candidatus Desulfovibrio intestinavium</name>
    <dbReference type="NCBI Taxonomy" id="2838534"/>
    <lineage>
        <taxon>Bacteria</taxon>
        <taxon>Pseudomonadati</taxon>
        <taxon>Thermodesulfobacteriota</taxon>
        <taxon>Desulfovibrionia</taxon>
        <taxon>Desulfovibrionales</taxon>
        <taxon>Desulfovibrionaceae</taxon>
        <taxon>Desulfovibrio</taxon>
    </lineage>
</organism>
<dbReference type="Gene3D" id="2.40.10.170">
    <property type="match status" value="1"/>
</dbReference>
<evidence type="ECO:0000313" key="3">
    <source>
        <dbReference type="Proteomes" id="UP000823821"/>
    </source>
</evidence>
<dbReference type="Gene3D" id="1.20.58.1290">
    <property type="entry name" value="CarD-like, C-terminal domain"/>
    <property type="match status" value="1"/>
</dbReference>
<reference evidence="2" key="2">
    <citation type="submission" date="2021-04" db="EMBL/GenBank/DDBJ databases">
        <authorList>
            <person name="Gilroy R."/>
        </authorList>
    </citation>
    <scope>NUCLEOTIDE SEQUENCE</scope>
    <source>
        <strain evidence="2">5032</strain>
    </source>
</reference>